<evidence type="ECO:0000313" key="3">
    <source>
        <dbReference type="Proteomes" id="UP000198034"/>
    </source>
</evidence>
<feature type="transmembrane region" description="Helical" evidence="1">
    <location>
        <begin position="80"/>
        <end position="100"/>
    </location>
</feature>
<dbReference type="Proteomes" id="UP000198034">
    <property type="component" value="Unassembled WGS sequence"/>
</dbReference>
<accession>A0A246GB45</accession>
<gene>
    <name evidence="2" type="ORF">BWK62_07210</name>
</gene>
<dbReference type="OrthoDB" id="1367216at2"/>
<feature type="transmembrane region" description="Helical" evidence="1">
    <location>
        <begin position="194"/>
        <end position="214"/>
    </location>
</feature>
<dbReference type="AlphaFoldDB" id="A0A246GB45"/>
<feature type="transmembrane region" description="Helical" evidence="1">
    <location>
        <begin position="136"/>
        <end position="160"/>
    </location>
</feature>
<feature type="transmembrane region" description="Helical" evidence="1">
    <location>
        <begin position="167"/>
        <end position="188"/>
    </location>
</feature>
<keyword evidence="1" id="KW-1133">Transmembrane helix</keyword>
<comment type="caution">
    <text evidence="2">The sequence shown here is derived from an EMBL/GenBank/DDBJ whole genome shotgun (WGS) entry which is preliminary data.</text>
</comment>
<name>A0A246GB45_9FLAO</name>
<evidence type="ECO:0000256" key="1">
    <source>
        <dbReference type="SAM" id="Phobius"/>
    </source>
</evidence>
<feature type="transmembrane region" description="Helical" evidence="1">
    <location>
        <begin position="107"/>
        <end position="130"/>
    </location>
</feature>
<dbReference type="EMBL" id="MTCY01000016">
    <property type="protein sequence ID" value="OWP77533.1"/>
    <property type="molecule type" value="Genomic_DNA"/>
</dbReference>
<keyword evidence="1" id="KW-0812">Transmembrane</keyword>
<feature type="transmembrane region" description="Helical" evidence="1">
    <location>
        <begin position="12"/>
        <end position="31"/>
    </location>
</feature>
<evidence type="ECO:0000313" key="2">
    <source>
        <dbReference type="EMBL" id="OWP77533.1"/>
    </source>
</evidence>
<reference evidence="2 3" key="1">
    <citation type="journal article" date="2017" name="Infect. Genet. Evol.">
        <title>Comparative genome analysis of fish pathogen Flavobacterium columnare reveals extensive sequence diversity within the species.</title>
        <authorList>
            <person name="Kayansamruaj P."/>
            <person name="Dong H.T."/>
            <person name="Hirono I."/>
            <person name="Kondo H."/>
            <person name="Senapin S."/>
            <person name="Rodkhum C."/>
        </authorList>
    </citation>
    <scope>NUCLEOTIDE SEQUENCE [LARGE SCALE GENOMIC DNA]</scope>
    <source>
        <strain evidence="2 3">1214</strain>
    </source>
</reference>
<protein>
    <submittedName>
        <fullName evidence="2">Uncharacterized protein</fullName>
    </submittedName>
</protein>
<organism evidence="2 3">
    <name type="scientific">Flavobacterium columnare</name>
    <dbReference type="NCBI Taxonomy" id="996"/>
    <lineage>
        <taxon>Bacteria</taxon>
        <taxon>Pseudomonadati</taxon>
        <taxon>Bacteroidota</taxon>
        <taxon>Flavobacteriia</taxon>
        <taxon>Flavobacteriales</taxon>
        <taxon>Flavobacteriaceae</taxon>
        <taxon>Flavobacterium</taxon>
    </lineage>
</organism>
<keyword evidence="1" id="KW-0472">Membrane</keyword>
<proteinExistence type="predicted"/>
<feature type="transmembrane region" description="Helical" evidence="1">
    <location>
        <begin position="43"/>
        <end position="68"/>
    </location>
</feature>
<sequence>MKLQKIAELLEFLFIFNLVLYGIMTFLEVEVLEEYLRGIRMPLLFILYMITSSRININFLLCLILFQITSSLFAVEGKAAFKIATLFSLLSKIGLIYLVLEFIEKKYRMAIGIALIPLFVLYLYMIYFVFDQVQDYYIYWVFNSLLTAFLGAVGVITYINESRKENLIFLIGTSFFVVQMSLFFFNMFYYKSTFLHKMIIISSALAYYMIYKFLILKENAQNMTIS</sequence>